<evidence type="ECO:0000256" key="1">
    <source>
        <dbReference type="ARBA" id="ARBA00011073"/>
    </source>
</evidence>
<organism evidence="10 11">
    <name type="scientific">Candidatus Rothia avistercoris</name>
    <dbReference type="NCBI Taxonomy" id="2840479"/>
    <lineage>
        <taxon>Bacteria</taxon>
        <taxon>Bacillati</taxon>
        <taxon>Actinomycetota</taxon>
        <taxon>Actinomycetes</taxon>
        <taxon>Micrococcales</taxon>
        <taxon>Micrococcaceae</taxon>
        <taxon>Rothia</taxon>
    </lineage>
</organism>
<dbReference type="PROSITE" id="PS00136">
    <property type="entry name" value="SUBTILASE_ASP"/>
    <property type="match status" value="1"/>
</dbReference>
<evidence type="ECO:0000256" key="3">
    <source>
        <dbReference type="ARBA" id="ARBA00022801"/>
    </source>
</evidence>
<feature type="signal peptide" evidence="8">
    <location>
        <begin position="1"/>
        <end position="32"/>
    </location>
</feature>
<dbReference type="InterPro" id="IPR023828">
    <property type="entry name" value="Peptidase_S8_Ser-AS"/>
</dbReference>
<keyword evidence="3 5" id="KW-0378">Hydrolase</keyword>
<evidence type="ECO:0000256" key="6">
    <source>
        <dbReference type="RuleBase" id="RU003355"/>
    </source>
</evidence>
<feature type="active site" description="Charge relay system" evidence="5">
    <location>
        <position position="323"/>
    </location>
</feature>
<dbReference type="InterPro" id="IPR000209">
    <property type="entry name" value="Peptidase_S8/S53_dom"/>
</dbReference>
<evidence type="ECO:0000313" key="10">
    <source>
        <dbReference type="EMBL" id="HJD51320.1"/>
    </source>
</evidence>
<keyword evidence="7" id="KW-0812">Transmembrane</keyword>
<dbReference type="InterPro" id="IPR036852">
    <property type="entry name" value="Peptidase_S8/S53_dom_sf"/>
</dbReference>
<dbReference type="GO" id="GO:0006508">
    <property type="term" value="P:proteolysis"/>
    <property type="evidence" value="ECO:0007669"/>
    <property type="project" value="UniProtKB-KW"/>
</dbReference>
<evidence type="ECO:0000259" key="9">
    <source>
        <dbReference type="Pfam" id="PF00082"/>
    </source>
</evidence>
<feature type="domain" description="Peptidase S8/S53" evidence="9">
    <location>
        <begin position="99"/>
        <end position="371"/>
    </location>
</feature>
<evidence type="ECO:0000256" key="5">
    <source>
        <dbReference type="PROSITE-ProRule" id="PRU01240"/>
    </source>
</evidence>
<evidence type="ECO:0000256" key="2">
    <source>
        <dbReference type="ARBA" id="ARBA00022670"/>
    </source>
</evidence>
<dbReference type="PANTHER" id="PTHR43806:SF11">
    <property type="entry name" value="CEREVISIN-RELATED"/>
    <property type="match status" value="1"/>
</dbReference>
<dbReference type="EMBL" id="DWUS01000127">
    <property type="protein sequence ID" value="HJD51320.1"/>
    <property type="molecule type" value="Genomic_DNA"/>
</dbReference>
<keyword evidence="8" id="KW-0732">Signal</keyword>
<feature type="transmembrane region" description="Helical" evidence="7">
    <location>
        <begin position="442"/>
        <end position="466"/>
    </location>
</feature>
<reference evidence="10" key="2">
    <citation type="submission" date="2021-04" db="EMBL/GenBank/DDBJ databases">
        <authorList>
            <person name="Gilroy R."/>
        </authorList>
    </citation>
    <scope>NUCLEOTIDE SEQUENCE</scope>
    <source>
        <strain evidence="10">ChiHjej10B9-4811</strain>
    </source>
</reference>
<evidence type="ECO:0000313" key="11">
    <source>
        <dbReference type="Proteomes" id="UP000823908"/>
    </source>
</evidence>
<comment type="caution">
    <text evidence="10">The sequence shown here is derived from an EMBL/GenBank/DDBJ whole genome shotgun (WGS) entry which is preliminary data.</text>
</comment>
<dbReference type="InterPro" id="IPR015500">
    <property type="entry name" value="Peptidase_S8_subtilisin-rel"/>
</dbReference>
<proteinExistence type="inferred from homology"/>
<evidence type="ECO:0000256" key="7">
    <source>
        <dbReference type="SAM" id="Phobius"/>
    </source>
</evidence>
<dbReference type="PROSITE" id="PS00138">
    <property type="entry name" value="SUBTILASE_SER"/>
    <property type="match status" value="1"/>
</dbReference>
<dbReference type="InterPro" id="IPR022398">
    <property type="entry name" value="Peptidase_S8_His-AS"/>
</dbReference>
<keyword evidence="2 5" id="KW-0645">Protease</keyword>
<keyword evidence="7" id="KW-1133">Transmembrane helix</keyword>
<keyword evidence="7" id="KW-0472">Membrane</keyword>
<sequence length="476" mass="48486">MAFRRLPTGTALLASSLALATALALGALPARATTASPSASTSASPTASASASATSKASASPSALASVPTIATPKGDSIRAREYWLTQYGFTDLWSETTGKGVTVAVIDTGVDGTHQDLTGNVVSGYDASTGSTKNKGWKGLGVEPEHGTLVASVIAGHGHDDGTTPANSGEPGESAGMIGVAPDATILPISLELGTTSATTRSVDEQIPDAVRYAVDNGADIINLSVGSDKTSWPESWDSAFAYAEEKGVIIIASAGNRGAGLTQVGAPATMPGVLTVGGVDKNKQDSWSSSSQGISIAVSAPSESMIGAIPNNKYATWSGTSAAAPIVAGLAALIMEKYPDLTGNQVIQRIIESSDDAGADGRDALYGYGIINPKAALASSTPDDTDTNPLGSMSDWISVHRKNTASVTPSASETPVHQAGETITEAAAPTPVRPVEDSGILPFIVLAAFALWVGIITFGSIHQLTNIIKRSRRR</sequence>
<comment type="similarity">
    <text evidence="1 5 6">Belongs to the peptidase S8 family.</text>
</comment>
<name>A0A9D2ZSL7_9MICC</name>
<feature type="chain" id="PRO_5039446685" evidence="8">
    <location>
        <begin position="33"/>
        <end position="476"/>
    </location>
</feature>
<dbReference type="Gene3D" id="3.40.50.200">
    <property type="entry name" value="Peptidase S8/S53 domain"/>
    <property type="match status" value="1"/>
</dbReference>
<dbReference type="Proteomes" id="UP000823908">
    <property type="component" value="Unassembled WGS sequence"/>
</dbReference>
<dbReference type="Pfam" id="PF00082">
    <property type="entry name" value="Peptidase_S8"/>
    <property type="match status" value="1"/>
</dbReference>
<gene>
    <name evidence="10" type="ORF">H9908_05595</name>
</gene>
<dbReference type="InterPro" id="IPR050131">
    <property type="entry name" value="Peptidase_S8_subtilisin-like"/>
</dbReference>
<dbReference type="PRINTS" id="PR00723">
    <property type="entry name" value="SUBTILISIN"/>
</dbReference>
<dbReference type="InterPro" id="IPR023827">
    <property type="entry name" value="Peptidase_S8_Asp-AS"/>
</dbReference>
<dbReference type="AlphaFoldDB" id="A0A9D2ZSL7"/>
<dbReference type="PROSITE" id="PS51892">
    <property type="entry name" value="SUBTILASE"/>
    <property type="match status" value="1"/>
</dbReference>
<keyword evidence="4 5" id="KW-0720">Serine protease</keyword>
<feature type="active site" description="Charge relay system" evidence="5">
    <location>
        <position position="147"/>
    </location>
</feature>
<dbReference type="GO" id="GO:0004252">
    <property type="term" value="F:serine-type endopeptidase activity"/>
    <property type="evidence" value="ECO:0007669"/>
    <property type="project" value="UniProtKB-UniRule"/>
</dbReference>
<dbReference type="PROSITE" id="PS00137">
    <property type="entry name" value="SUBTILASE_HIS"/>
    <property type="match status" value="1"/>
</dbReference>
<evidence type="ECO:0000256" key="4">
    <source>
        <dbReference type="ARBA" id="ARBA00022825"/>
    </source>
</evidence>
<protein>
    <submittedName>
        <fullName evidence="10">S8 family serine peptidase</fullName>
    </submittedName>
</protein>
<accession>A0A9D2ZSL7</accession>
<reference evidence="10" key="1">
    <citation type="journal article" date="2021" name="PeerJ">
        <title>Extensive microbial diversity within the chicken gut microbiome revealed by metagenomics and culture.</title>
        <authorList>
            <person name="Gilroy R."/>
            <person name="Ravi A."/>
            <person name="Getino M."/>
            <person name="Pursley I."/>
            <person name="Horton D.L."/>
            <person name="Alikhan N.F."/>
            <person name="Baker D."/>
            <person name="Gharbi K."/>
            <person name="Hall N."/>
            <person name="Watson M."/>
            <person name="Adriaenssens E.M."/>
            <person name="Foster-Nyarko E."/>
            <person name="Jarju S."/>
            <person name="Secka A."/>
            <person name="Antonio M."/>
            <person name="Oren A."/>
            <person name="Chaudhuri R.R."/>
            <person name="La Ragione R."/>
            <person name="Hildebrand F."/>
            <person name="Pallen M.J."/>
        </authorList>
    </citation>
    <scope>NUCLEOTIDE SEQUENCE</scope>
    <source>
        <strain evidence="10">ChiHjej10B9-4811</strain>
    </source>
</reference>
<dbReference type="PANTHER" id="PTHR43806">
    <property type="entry name" value="PEPTIDASE S8"/>
    <property type="match status" value="1"/>
</dbReference>
<dbReference type="SUPFAM" id="SSF52743">
    <property type="entry name" value="Subtilisin-like"/>
    <property type="match status" value="1"/>
</dbReference>
<feature type="active site" description="Charge relay system" evidence="5">
    <location>
        <position position="108"/>
    </location>
</feature>
<evidence type="ECO:0000256" key="8">
    <source>
        <dbReference type="SAM" id="SignalP"/>
    </source>
</evidence>